<dbReference type="Proteomes" id="UP000075903">
    <property type="component" value="Unassembled WGS sequence"/>
</dbReference>
<proteinExistence type="predicted"/>
<evidence type="ECO:0000313" key="3">
    <source>
        <dbReference type="Proteomes" id="UP000075903"/>
    </source>
</evidence>
<evidence type="ECO:0000313" key="2">
    <source>
        <dbReference type="EnsemblMetazoa" id="AMEM002446-PA"/>
    </source>
</evidence>
<feature type="region of interest" description="Disordered" evidence="1">
    <location>
        <begin position="1"/>
        <end position="20"/>
    </location>
</feature>
<organism evidence="2 3">
    <name type="scientific">Anopheles merus</name>
    <name type="common">Mosquito</name>
    <dbReference type="NCBI Taxonomy" id="30066"/>
    <lineage>
        <taxon>Eukaryota</taxon>
        <taxon>Metazoa</taxon>
        <taxon>Ecdysozoa</taxon>
        <taxon>Arthropoda</taxon>
        <taxon>Hexapoda</taxon>
        <taxon>Insecta</taxon>
        <taxon>Pterygota</taxon>
        <taxon>Neoptera</taxon>
        <taxon>Endopterygota</taxon>
        <taxon>Diptera</taxon>
        <taxon>Nematocera</taxon>
        <taxon>Culicoidea</taxon>
        <taxon>Culicidae</taxon>
        <taxon>Anophelinae</taxon>
        <taxon>Anopheles</taxon>
    </lineage>
</organism>
<dbReference type="EnsemblMetazoa" id="AMEM002446-RA">
    <property type="protein sequence ID" value="AMEM002446-PA"/>
    <property type="gene ID" value="AMEM002446"/>
</dbReference>
<keyword evidence="3" id="KW-1185">Reference proteome</keyword>
<dbReference type="AlphaFoldDB" id="A0A182URN7"/>
<name>A0A182URN7_ANOME</name>
<sequence length="170" mass="18758">MPDRPESLPDEALLNGGSGDNGCPPPTVVVVVAVLALLFDFESNACPFRKVTPEQPLVVMVIRSCPTSQVIDWPPDSRNSADGSRFEMPEQGENVWRTIKSTHVSASSQWNRYMSSLSGEIEYTFCEGSANERDPSWNGTCTYDSSPCTMNLTSWWRIGSLHLMNHAATT</sequence>
<reference evidence="2" key="1">
    <citation type="submission" date="2020-05" db="UniProtKB">
        <authorList>
            <consortium name="EnsemblMetazoa"/>
        </authorList>
    </citation>
    <scope>IDENTIFICATION</scope>
    <source>
        <strain evidence="2">MAF</strain>
    </source>
</reference>
<protein>
    <submittedName>
        <fullName evidence="2">Uncharacterized protein</fullName>
    </submittedName>
</protein>
<accession>A0A182URN7</accession>
<evidence type="ECO:0000256" key="1">
    <source>
        <dbReference type="SAM" id="MobiDB-lite"/>
    </source>
</evidence>
<dbReference type="VEuPathDB" id="VectorBase:AMEM002446"/>